<evidence type="ECO:0000256" key="3">
    <source>
        <dbReference type="ARBA" id="ARBA00022670"/>
    </source>
</evidence>
<dbReference type="Gene3D" id="3.30.2010.10">
    <property type="entry name" value="Metalloproteases ('zincins'), catalytic domain"/>
    <property type="match status" value="1"/>
</dbReference>
<evidence type="ECO:0000256" key="4">
    <source>
        <dbReference type="ARBA" id="ARBA00022692"/>
    </source>
</evidence>
<evidence type="ECO:0000256" key="10">
    <source>
        <dbReference type="ARBA" id="ARBA00023136"/>
    </source>
</evidence>
<evidence type="ECO:0000256" key="1">
    <source>
        <dbReference type="ARBA" id="ARBA00001947"/>
    </source>
</evidence>
<dbReference type="InterPro" id="IPR050083">
    <property type="entry name" value="HtpX_protease"/>
</dbReference>
<reference evidence="13" key="1">
    <citation type="submission" date="2019-07" db="EMBL/GenBank/DDBJ databases">
        <authorList>
            <person name="De-Chao Zhang Q."/>
        </authorList>
    </citation>
    <scope>NUCLEOTIDE SEQUENCE</scope>
    <source>
        <strain evidence="13">TP-CH-4</strain>
    </source>
</reference>
<evidence type="ECO:0000256" key="6">
    <source>
        <dbReference type="ARBA" id="ARBA00022801"/>
    </source>
</evidence>
<feature type="domain" description="Peptidase M48" evidence="12">
    <location>
        <begin position="102"/>
        <end position="365"/>
    </location>
</feature>
<keyword evidence="8 11" id="KW-1133">Transmembrane helix</keyword>
<keyword evidence="6" id="KW-0378">Hydrolase</keyword>
<evidence type="ECO:0000256" key="5">
    <source>
        <dbReference type="ARBA" id="ARBA00022723"/>
    </source>
</evidence>
<keyword evidence="2" id="KW-1003">Cell membrane</keyword>
<feature type="transmembrane region" description="Helical" evidence="11">
    <location>
        <begin position="58"/>
        <end position="83"/>
    </location>
</feature>
<evidence type="ECO:0000256" key="7">
    <source>
        <dbReference type="ARBA" id="ARBA00022833"/>
    </source>
</evidence>
<dbReference type="InterPro" id="IPR001915">
    <property type="entry name" value="Peptidase_M48"/>
</dbReference>
<gene>
    <name evidence="13" type="ORF">FK220_000530</name>
</gene>
<dbReference type="Proteomes" id="UP000707206">
    <property type="component" value="Unassembled WGS sequence"/>
</dbReference>
<dbReference type="GO" id="GO:0006508">
    <property type="term" value="P:proteolysis"/>
    <property type="evidence" value="ECO:0007669"/>
    <property type="project" value="UniProtKB-KW"/>
</dbReference>
<dbReference type="CDD" id="cd07328">
    <property type="entry name" value="M48_Ste24p_like"/>
    <property type="match status" value="1"/>
</dbReference>
<proteinExistence type="predicted"/>
<organism evidence="13 14">
    <name type="scientific">Pelagihabitans pacificus</name>
    <dbReference type="NCBI Taxonomy" id="2696054"/>
    <lineage>
        <taxon>Bacteria</taxon>
        <taxon>Pseudomonadati</taxon>
        <taxon>Bacteroidota</taxon>
        <taxon>Flavobacteriia</taxon>
        <taxon>Flavobacteriales</taxon>
        <taxon>Flavobacteriaceae</taxon>
        <taxon>Pelagihabitans</taxon>
    </lineage>
</organism>
<keyword evidence="3" id="KW-0645">Protease</keyword>
<comment type="cofactor">
    <cofactor evidence="1">
        <name>Zn(2+)</name>
        <dbReference type="ChEBI" id="CHEBI:29105"/>
    </cofactor>
</comment>
<dbReference type="PANTHER" id="PTHR43221:SF2">
    <property type="entry name" value="PROTEASE HTPX HOMOLOG"/>
    <property type="match status" value="1"/>
</dbReference>
<keyword evidence="14" id="KW-1185">Reference proteome</keyword>
<feature type="transmembrane region" description="Helical" evidence="11">
    <location>
        <begin position="20"/>
        <end position="46"/>
    </location>
</feature>
<evidence type="ECO:0000256" key="8">
    <source>
        <dbReference type="ARBA" id="ARBA00022989"/>
    </source>
</evidence>
<keyword evidence="7" id="KW-0862">Zinc</keyword>
<evidence type="ECO:0000256" key="9">
    <source>
        <dbReference type="ARBA" id="ARBA00023049"/>
    </source>
</evidence>
<protein>
    <submittedName>
        <fullName evidence="13">M48 family metalloprotease</fullName>
    </submittedName>
</protein>
<accession>A0A967ARD5</accession>
<dbReference type="PANTHER" id="PTHR43221">
    <property type="entry name" value="PROTEASE HTPX"/>
    <property type="match status" value="1"/>
</dbReference>
<dbReference type="AlphaFoldDB" id="A0A967ARD5"/>
<evidence type="ECO:0000259" key="12">
    <source>
        <dbReference type="Pfam" id="PF01435"/>
    </source>
</evidence>
<keyword evidence="9 13" id="KW-0482">Metalloprotease</keyword>
<evidence type="ECO:0000313" key="14">
    <source>
        <dbReference type="Proteomes" id="UP000707206"/>
    </source>
</evidence>
<sequence length="691" mass="79456">MTKNQVETSPEFKKHTAKAIAAIFLFLLVYLLLFILTIGLTALTIYSGITLIGSLRSFFGLALGIGLASLGIIVLIFLVKFLFKSNKIDRSHLTEITASEEPALFAMVHEIVNRVGTSFPKKVYLSPEVNAAVFYDSNFWSMFLPVKKNLVIGLGLINTMQEEELKAILAHEFGHFSQRTMKVGSYVYNVNQVIFNMLFENEGFDTMIQSWASASGFFSIFVLLAVKIIQGIQWVLKGMYGLVNKSYLGLSREMEFHADEIASHITGYLPLKNALMRTDVADHSLQMALSHYETKIEENLKSNNIYKEQAFVMGFYAKQDGVPLVNGLPVVTFDTIKKFNKSKLVVEDQWASHPSTQQRIERLESNGILKESTEQQLANTLMQDAEATQRKLSNRLFGKVNYEGEVKTLPFESFVSAFEKDFLSNRFDPRYNGYYDNKNPEKFDVTNVTIGDDRQLSELFSDEMVDLVREYLALENDRELIRQTTDRSAGIKTFDYDGRKYRRKETPSLLSKLDKELESLKAIILQNDINIFRYFRRAESTSKTERLSSMYLDFFSFDEAYDEKIRIYTELSEKLQFINFVTPIEEIKDNLNRCRPFEKKLKAELGLLLDDTHYAPELTGEIKRNLELFLSKEWPYFSGEAYLDDNLTILFTALNNYAYLLSRGYFLHKKKLIDYQISLINEIKAPVGPDQ</sequence>
<dbReference type="GO" id="GO:0004222">
    <property type="term" value="F:metalloendopeptidase activity"/>
    <property type="evidence" value="ECO:0007669"/>
    <property type="project" value="InterPro"/>
</dbReference>
<feature type="transmembrane region" description="Helical" evidence="11">
    <location>
        <begin position="217"/>
        <end position="236"/>
    </location>
</feature>
<evidence type="ECO:0000256" key="2">
    <source>
        <dbReference type="ARBA" id="ARBA00022475"/>
    </source>
</evidence>
<evidence type="ECO:0000313" key="13">
    <source>
        <dbReference type="EMBL" id="NHF57805.1"/>
    </source>
</evidence>
<dbReference type="EMBL" id="VIKU02000001">
    <property type="protein sequence ID" value="NHF57805.1"/>
    <property type="molecule type" value="Genomic_DNA"/>
</dbReference>
<evidence type="ECO:0000256" key="11">
    <source>
        <dbReference type="SAM" id="Phobius"/>
    </source>
</evidence>
<keyword evidence="5" id="KW-0479">Metal-binding</keyword>
<dbReference type="Pfam" id="PF01435">
    <property type="entry name" value="Peptidase_M48"/>
    <property type="match status" value="1"/>
</dbReference>
<reference evidence="13" key="2">
    <citation type="submission" date="2020-03" db="EMBL/GenBank/DDBJ databases">
        <title>Flavobacteriaceae bacterium strain TP-CH-4, a member of the family Flavobacteriaceae isolated from a deep-sea seamount.</title>
        <authorList>
            <person name="Zhang D.-C."/>
        </authorList>
    </citation>
    <scope>NUCLEOTIDE SEQUENCE</scope>
    <source>
        <strain evidence="13">TP-CH-4</strain>
    </source>
</reference>
<dbReference type="GO" id="GO:0046872">
    <property type="term" value="F:metal ion binding"/>
    <property type="evidence" value="ECO:0007669"/>
    <property type="project" value="UniProtKB-KW"/>
</dbReference>
<keyword evidence="4 11" id="KW-0812">Transmembrane</keyword>
<name>A0A967ARD5_9FLAO</name>
<comment type="caution">
    <text evidence="13">The sequence shown here is derived from an EMBL/GenBank/DDBJ whole genome shotgun (WGS) entry which is preliminary data.</text>
</comment>
<keyword evidence="10 11" id="KW-0472">Membrane</keyword>
<dbReference type="RefSeq" id="WP_152572337.1">
    <property type="nucleotide sequence ID" value="NZ_VIKU02000001.1"/>
</dbReference>